<sequence>MVFSAFYFAIKYLFLESVLLRRTLFLRFLGCIGEQLLMASTSLIGVHNLLTRI</sequence>
<accession>A0A1H9QB44</accession>
<evidence type="ECO:0000313" key="1">
    <source>
        <dbReference type="EMBL" id="SER57684.1"/>
    </source>
</evidence>
<protein>
    <submittedName>
        <fullName evidence="1">Uncharacterized protein</fullName>
    </submittedName>
</protein>
<name>A0A1H9QB44_9LACO</name>
<comment type="caution">
    <text evidence="1">The sequence shown here is derived from an EMBL/GenBank/DDBJ whole genome shotgun (WGS) entry which is preliminary data.</text>
</comment>
<dbReference type="Proteomes" id="UP000182818">
    <property type="component" value="Unassembled WGS sequence"/>
</dbReference>
<keyword evidence="2" id="KW-1185">Reference proteome</keyword>
<organism evidence="1 2">
    <name type="scientific">Pediococcus ethanolidurans</name>
    <dbReference type="NCBI Taxonomy" id="319653"/>
    <lineage>
        <taxon>Bacteria</taxon>
        <taxon>Bacillati</taxon>
        <taxon>Bacillota</taxon>
        <taxon>Bacilli</taxon>
        <taxon>Lactobacillales</taxon>
        <taxon>Lactobacillaceae</taxon>
        <taxon>Pediococcus</taxon>
    </lineage>
</organism>
<evidence type="ECO:0000313" key="2">
    <source>
        <dbReference type="Proteomes" id="UP000182818"/>
    </source>
</evidence>
<dbReference type="EMBL" id="FOGK01000010">
    <property type="protein sequence ID" value="SER57684.1"/>
    <property type="molecule type" value="Genomic_DNA"/>
</dbReference>
<gene>
    <name evidence="1" type="ORF">SAMN04487973_1105</name>
</gene>
<proteinExistence type="predicted"/>
<reference evidence="1 2" key="1">
    <citation type="submission" date="2016-10" db="EMBL/GenBank/DDBJ databases">
        <authorList>
            <person name="Varghese N."/>
            <person name="Submissions S."/>
        </authorList>
    </citation>
    <scope>NUCLEOTIDE SEQUENCE [LARGE SCALE GENOMIC DNA]</scope>
    <source>
        <strain evidence="1 2">CGMCC 1.3889</strain>
    </source>
</reference>